<dbReference type="SUPFAM" id="SSF50978">
    <property type="entry name" value="WD40 repeat-like"/>
    <property type="match status" value="1"/>
</dbReference>
<dbReference type="GO" id="GO:0043161">
    <property type="term" value="P:proteasome-mediated ubiquitin-dependent protein catabolic process"/>
    <property type="evidence" value="ECO:0007669"/>
    <property type="project" value="TreeGrafter"/>
</dbReference>
<keyword evidence="3" id="KW-0677">Repeat</keyword>
<feature type="repeat" description="WD" evidence="4">
    <location>
        <begin position="24"/>
        <end position="65"/>
    </location>
</feature>
<evidence type="ECO:0000256" key="2">
    <source>
        <dbReference type="ARBA" id="ARBA00022574"/>
    </source>
</evidence>
<dbReference type="AlphaFoldDB" id="A0AAW1S5L8"/>
<dbReference type="PRINTS" id="PR00320">
    <property type="entry name" value="GPROTEINBRPT"/>
</dbReference>
<dbReference type="EMBL" id="JALJOS010000003">
    <property type="protein sequence ID" value="KAK9841336.1"/>
    <property type="molecule type" value="Genomic_DNA"/>
</dbReference>
<dbReference type="GO" id="GO:0010992">
    <property type="term" value="P:ubiquitin recycling"/>
    <property type="evidence" value="ECO:0007669"/>
    <property type="project" value="TreeGrafter"/>
</dbReference>
<reference evidence="5 6" key="1">
    <citation type="journal article" date="2024" name="Nat. Commun.">
        <title>Phylogenomics reveals the evolutionary origins of lichenization in chlorophyte algae.</title>
        <authorList>
            <person name="Puginier C."/>
            <person name="Libourel C."/>
            <person name="Otte J."/>
            <person name="Skaloud P."/>
            <person name="Haon M."/>
            <person name="Grisel S."/>
            <person name="Petersen M."/>
            <person name="Berrin J.G."/>
            <person name="Delaux P.M."/>
            <person name="Dal Grande F."/>
            <person name="Keller J."/>
        </authorList>
    </citation>
    <scope>NUCLEOTIDE SEQUENCE [LARGE SCALE GENOMIC DNA]</scope>
    <source>
        <strain evidence="5 6">SAG 2145</strain>
    </source>
</reference>
<gene>
    <name evidence="5" type="ORF">WJX74_004086</name>
</gene>
<accession>A0AAW1S5L8</accession>
<evidence type="ECO:0000256" key="1">
    <source>
        <dbReference type="ARBA" id="ARBA00022490"/>
    </source>
</evidence>
<evidence type="ECO:0000256" key="4">
    <source>
        <dbReference type="PROSITE-ProRule" id="PRU00221"/>
    </source>
</evidence>
<dbReference type="PANTHER" id="PTHR19849:SF0">
    <property type="entry name" value="PHOSPHOLIPASE A-2-ACTIVATING PROTEIN"/>
    <property type="match status" value="1"/>
</dbReference>
<dbReference type="InterPro" id="IPR019775">
    <property type="entry name" value="WD40_repeat_CS"/>
</dbReference>
<dbReference type="Proteomes" id="UP001438707">
    <property type="component" value="Unassembled WGS sequence"/>
</dbReference>
<organism evidence="5 6">
    <name type="scientific">Apatococcus lobatus</name>
    <dbReference type="NCBI Taxonomy" id="904363"/>
    <lineage>
        <taxon>Eukaryota</taxon>
        <taxon>Viridiplantae</taxon>
        <taxon>Chlorophyta</taxon>
        <taxon>core chlorophytes</taxon>
        <taxon>Trebouxiophyceae</taxon>
        <taxon>Chlorellales</taxon>
        <taxon>Chlorellaceae</taxon>
        <taxon>Apatococcus</taxon>
    </lineage>
</organism>
<keyword evidence="1" id="KW-0963">Cytoplasm</keyword>
<sequence length="366" mass="39336">MASASADCHVRIWQAARGSCIAVLSGHTDFVTDLAWSSATQCLASASLDKSVRLWGLADTKNAPVPSGSAPHWGCTAVLVPHDGRVTCLAFLPHGGLLASGSLDGKVRIWNAQTGELHAILKGHPAHITSISPSTNHRLASASGEGTLKVWDTSLSKILFTMNADSGGVTRTLLLDYPVDGLLQAMLIVAFHNPGRNEGRILTWSIDGRTGWLDGKLQAYHRSFDGFRGAVILMEVASCWEQTLVTACTDGTICCLDLVSGTRCAEFNVQALSEASSPVETPFYPHNVLQPHSCVLSNARDGLLWLQGRSLCQLELEGGRYGSLQLRSFPVRLLDQPDGVHVAVGFDNGSLDLYMVPLADHQRMQN</sequence>
<dbReference type="PANTHER" id="PTHR19849">
    <property type="entry name" value="PHOSPHOLIPASE A-2-ACTIVATING PROTEIN"/>
    <property type="match status" value="1"/>
</dbReference>
<dbReference type="InterPro" id="IPR036322">
    <property type="entry name" value="WD40_repeat_dom_sf"/>
</dbReference>
<protein>
    <submittedName>
        <fullName evidence="5">Uncharacterized protein</fullName>
    </submittedName>
</protein>
<dbReference type="PROSITE" id="PS00678">
    <property type="entry name" value="WD_REPEATS_1"/>
    <property type="match status" value="1"/>
</dbReference>
<dbReference type="Gene3D" id="2.130.10.10">
    <property type="entry name" value="YVTN repeat-like/Quinoprotein amine dehydrogenase"/>
    <property type="match status" value="2"/>
</dbReference>
<dbReference type="InterPro" id="IPR015943">
    <property type="entry name" value="WD40/YVTN_repeat-like_dom_sf"/>
</dbReference>
<feature type="repeat" description="WD" evidence="4">
    <location>
        <begin position="1"/>
        <end position="23"/>
    </location>
</feature>
<keyword evidence="6" id="KW-1185">Reference proteome</keyword>
<evidence type="ECO:0000256" key="3">
    <source>
        <dbReference type="ARBA" id="ARBA00022737"/>
    </source>
</evidence>
<dbReference type="GO" id="GO:0005634">
    <property type="term" value="C:nucleus"/>
    <property type="evidence" value="ECO:0007669"/>
    <property type="project" value="TreeGrafter"/>
</dbReference>
<dbReference type="PROSITE" id="PS50082">
    <property type="entry name" value="WD_REPEATS_2"/>
    <property type="match status" value="4"/>
</dbReference>
<dbReference type="GO" id="GO:0005737">
    <property type="term" value="C:cytoplasm"/>
    <property type="evidence" value="ECO:0007669"/>
    <property type="project" value="TreeGrafter"/>
</dbReference>
<dbReference type="GO" id="GO:0043130">
    <property type="term" value="F:ubiquitin binding"/>
    <property type="evidence" value="ECO:0007669"/>
    <property type="project" value="TreeGrafter"/>
</dbReference>
<evidence type="ECO:0000313" key="6">
    <source>
        <dbReference type="Proteomes" id="UP001438707"/>
    </source>
</evidence>
<feature type="repeat" description="WD" evidence="4">
    <location>
        <begin position="79"/>
        <end position="120"/>
    </location>
</feature>
<dbReference type="SMART" id="SM00320">
    <property type="entry name" value="WD40"/>
    <property type="match status" value="4"/>
</dbReference>
<proteinExistence type="predicted"/>
<feature type="repeat" description="WD" evidence="4">
    <location>
        <begin position="121"/>
        <end position="161"/>
    </location>
</feature>
<dbReference type="InterPro" id="IPR020472">
    <property type="entry name" value="WD40_PAC1"/>
</dbReference>
<evidence type="ECO:0000313" key="5">
    <source>
        <dbReference type="EMBL" id="KAK9841336.1"/>
    </source>
</evidence>
<dbReference type="PROSITE" id="PS50294">
    <property type="entry name" value="WD_REPEATS_REGION"/>
    <property type="match status" value="3"/>
</dbReference>
<keyword evidence="2 4" id="KW-0853">WD repeat</keyword>
<comment type="caution">
    <text evidence="5">The sequence shown here is derived from an EMBL/GenBank/DDBJ whole genome shotgun (WGS) entry which is preliminary data.</text>
</comment>
<dbReference type="Pfam" id="PF00400">
    <property type="entry name" value="WD40"/>
    <property type="match status" value="3"/>
</dbReference>
<dbReference type="InterPro" id="IPR001680">
    <property type="entry name" value="WD40_rpt"/>
</dbReference>
<name>A0AAW1S5L8_9CHLO</name>